<gene>
    <name evidence="4" type="ORF">PUND_07959</name>
</gene>
<evidence type="ECO:0000313" key="5">
    <source>
        <dbReference type="Proteomes" id="UP000016534"/>
    </source>
</evidence>
<dbReference type="PANTHER" id="PTHR44591:SF3">
    <property type="entry name" value="RESPONSE REGULATORY DOMAIN-CONTAINING PROTEIN"/>
    <property type="match status" value="1"/>
</dbReference>
<reference evidence="4" key="2">
    <citation type="submission" date="2013-04" db="EMBL/GenBank/DDBJ databases">
        <title>Genome sequence of Pseudoalteromonas undina.</title>
        <authorList>
            <person name="Xie B.-B."/>
            <person name="Rong J.-C."/>
            <person name="Qin Q.-L."/>
            <person name="Shu Y.-L."/>
            <person name="Zhang Y.-Z."/>
        </authorList>
    </citation>
    <scope>NUCLEOTIDE SEQUENCE</scope>
    <source>
        <strain evidence="4">NCIMB 2128</strain>
    </source>
</reference>
<proteinExistence type="predicted"/>
<dbReference type="SMART" id="SM00448">
    <property type="entry name" value="REC"/>
    <property type="match status" value="1"/>
</dbReference>
<sequence length="192" mass="21414">MLKTLKPSEIARYCDVHQRTVSRWINAGDLKGHKLTGRGNYRVQVIDFIDFLVRHKMPVPQSLSHKPQVLIIDDEANVRSAIRRVLKQSGFDVVEAAGGFEAGTLMHQRKPELITVDLSMPGLSGIEVIRFIRSCEEFKDIKVLVISGMPETQLIDAVNAGADGYICKPFSNDTLIDNVNILFGKNRTLLGV</sequence>
<accession>A0ABN0NHZ4</accession>
<dbReference type="Gene3D" id="3.40.50.2300">
    <property type="match status" value="1"/>
</dbReference>
<evidence type="ECO:0000256" key="1">
    <source>
        <dbReference type="ARBA" id="ARBA00022553"/>
    </source>
</evidence>
<dbReference type="InterPro" id="IPR009061">
    <property type="entry name" value="DNA-bd_dom_put_sf"/>
</dbReference>
<comment type="caution">
    <text evidence="4">The sequence shown here is derived from an EMBL/GenBank/DDBJ whole genome shotgun (WGS) entry which is preliminary data.</text>
</comment>
<dbReference type="Pfam" id="PF00072">
    <property type="entry name" value="Response_reg"/>
    <property type="match status" value="1"/>
</dbReference>
<dbReference type="InterPro" id="IPR058245">
    <property type="entry name" value="NreC/VraR/RcsB-like_REC"/>
</dbReference>
<dbReference type="CDD" id="cd17535">
    <property type="entry name" value="REC_NarL-like"/>
    <property type="match status" value="1"/>
</dbReference>
<dbReference type="SUPFAM" id="SSF46955">
    <property type="entry name" value="Putative DNA-binding domain"/>
    <property type="match status" value="1"/>
</dbReference>
<name>A0ABN0NHZ4_9GAMM</name>
<dbReference type="InterPro" id="IPR041657">
    <property type="entry name" value="HTH_17"/>
</dbReference>
<protein>
    <submittedName>
        <fullName evidence="4">Response regulator</fullName>
    </submittedName>
</protein>
<dbReference type="EMBL" id="AHCF02000017">
    <property type="protein sequence ID" value="ERG61030.1"/>
    <property type="molecule type" value="Genomic_DNA"/>
</dbReference>
<evidence type="ECO:0000313" key="4">
    <source>
        <dbReference type="EMBL" id="ERG61030.1"/>
    </source>
</evidence>
<reference evidence="4" key="1">
    <citation type="journal article" date="2012" name="J. Bacteriol.">
        <title>Genome sequences of type strains of seven species of the marine bacterium Pseudoalteromonas.</title>
        <authorList>
            <person name="Xie B.B."/>
            <person name="Shu Y.L."/>
            <person name="Qin Q.L."/>
            <person name="Rong J.C."/>
            <person name="Zhang X.Y."/>
            <person name="Chen X.L."/>
            <person name="Shi M."/>
            <person name="He H.L."/>
            <person name="Zhou B.C."/>
            <person name="Zhang Y.Z."/>
        </authorList>
    </citation>
    <scope>NUCLEOTIDE SEQUENCE [LARGE SCALE GENOMIC DNA]</scope>
    <source>
        <strain evidence="4">NCIMB 2128</strain>
    </source>
</reference>
<keyword evidence="1 2" id="KW-0597">Phosphoprotein</keyword>
<evidence type="ECO:0000259" key="3">
    <source>
        <dbReference type="PROSITE" id="PS50110"/>
    </source>
</evidence>
<feature type="domain" description="Response regulatory" evidence="3">
    <location>
        <begin position="68"/>
        <end position="183"/>
    </location>
</feature>
<dbReference type="PROSITE" id="PS50110">
    <property type="entry name" value="RESPONSE_REGULATORY"/>
    <property type="match status" value="1"/>
</dbReference>
<dbReference type="Proteomes" id="UP000016534">
    <property type="component" value="Unassembled WGS sequence"/>
</dbReference>
<organism evidence="4 5">
    <name type="scientific">Pseudoalteromonas undina</name>
    <dbReference type="NCBI Taxonomy" id="43660"/>
    <lineage>
        <taxon>Bacteria</taxon>
        <taxon>Pseudomonadati</taxon>
        <taxon>Pseudomonadota</taxon>
        <taxon>Gammaproteobacteria</taxon>
        <taxon>Alteromonadales</taxon>
        <taxon>Pseudoalteromonadaceae</taxon>
        <taxon>Pseudoalteromonas</taxon>
    </lineage>
</organism>
<feature type="modified residue" description="4-aspartylphosphate" evidence="2">
    <location>
        <position position="117"/>
    </location>
</feature>
<dbReference type="Pfam" id="PF12728">
    <property type="entry name" value="HTH_17"/>
    <property type="match status" value="1"/>
</dbReference>
<evidence type="ECO:0000256" key="2">
    <source>
        <dbReference type="PROSITE-ProRule" id="PRU00169"/>
    </source>
</evidence>
<keyword evidence="5" id="KW-1185">Reference proteome</keyword>
<dbReference type="InterPro" id="IPR050595">
    <property type="entry name" value="Bact_response_regulator"/>
</dbReference>
<dbReference type="InterPro" id="IPR001789">
    <property type="entry name" value="Sig_transdc_resp-reg_receiver"/>
</dbReference>
<dbReference type="SUPFAM" id="SSF52172">
    <property type="entry name" value="CheY-like"/>
    <property type="match status" value="1"/>
</dbReference>
<dbReference type="PANTHER" id="PTHR44591">
    <property type="entry name" value="STRESS RESPONSE REGULATOR PROTEIN 1"/>
    <property type="match status" value="1"/>
</dbReference>
<dbReference type="InterPro" id="IPR011006">
    <property type="entry name" value="CheY-like_superfamily"/>
</dbReference>